<evidence type="ECO:0000256" key="1">
    <source>
        <dbReference type="SAM" id="MobiDB-lite"/>
    </source>
</evidence>
<evidence type="ECO:0000256" key="2">
    <source>
        <dbReference type="SAM" id="Phobius"/>
    </source>
</evidence>
<keyword evidence="2" id="KW-0472">Membrane</keyword>
<dbReference type="AlphaFoldDB" id="A0A0G4I3Y3"/>
<feature type="compositionally biased region" description="Basic and acidic residues" evidence="1">
    <location>
        <begin position="1"/>
        <end position="22"/>
    </location>
</feature>
<feature type="transmembrane region" description="Helical" evidence="2">
    <location>
        <begin position="173"/>
        <end position="196"/>
    </location>
</feature>
<feature type="compositionally biased region" description="Low complexity" evidence="1">
    <location>
        <begin position="270"/>
        <end position="281"/>
    </location>
</feature>
<gene>
    <name evidence="3" type="ORF">Cvel_1778</name>
</gene>
<accession>A0A0G4I3Y3</accession>
<feature type="transmembrane region" description="Helical" evidence="2">
    <location>
        <begin position="216"/>
        <end position="238"/>
    </location>
</feature>
<organism evidence="3">
    <name type="scientific">Chromera velia CCMP2878</name>
    <dbReference type="NCBI Taxonomy" id="1169474"/>
    <lineage>
        <taxon>Eukaryota</taxon>
        <taxon>Sar</taxon>
        <taxon>Alveolata</taxon>
        <taxon>Colpodellida</taxon>
        <taxon>Chromeraceae</taxon>
        <taxon>Chromera</taxon>
    </lineage>
</organism>
<feature type="region of interest" description="Disordered" evidence="1">
    <location>
        <begin position="270"/>
        <end position="307"/>
    </location>
</feature>
<sequence>MGEGKRKKDKDGKGGKGKDGKGKKGKQPIGGCWTCLAVLGILGGLSLMACLAVPLRIGRPLFPLMEFKTFQAIYTKAKTPKPWMQVVQQTCQRSAQFGLVGGALGAACGAMSPASALTADCDLSFQRHMRSRCTQYSYIMGISYAYGGFCIMAGLGALGVAIWVFLGGIKSKGIIAAVWACIGLLAIVATVGYIFAGNHALKPIRDTAEYPYPSPYIGVFLAHGAGALVLIAGCFGGADAHKEAKIAREERKKKMEEEAALLMANAPGAAGAGDPAAAGLPGAPGGMGPPGGGPGEAAKAGGGKGKK</sequence>
<proteinExistence type="predicted"/>
<feature type="compositionally biased region" description="Gly residues" evidence="1">
    <location>
        <begin position="282"/>
        <end position="307"/>
    </location>
</feature>
<keyword evidence="2" id="KW-0812">Transmembrane</keyword>
<keyword evidence="2" id="KW-1133">Transmembrane helix</keyword>
<feature type="region of interest" description="Disordered" evidence="1">
    <location>
        <begin position="1"/>
        <end position="27"/>
    </location>
</feature>
<feature type="transmembrane region" description="Helical" evidence="2">
    <location>
        <begin position="144"/>
        <end position="166"/>
    </location>
</feature>
<evidence type="ECO:0000313" key="3">
    <source>
        <dbReference type="EMBL" id="CEM51693.1"/>
    </source>
</evidence>
<protein>
    <recommendedName>
        <fullName evidence="4">Claudin</fullName>
    </recommendedName>
</protein>
<reference evidence="3" key="1">
    <citation type="submission" date="2014-11" db="EMBL/GenBank/DDBJ databases">
        <authorList>
            <person name="Otto D Thomas"/>
            <person name="Naeem Raeece"/>
        </authorList>
    </citation>
    <scope>NUCLEOTIDE SEQUENCE</scope>
</reference>
<feature type="transmembrane region" description="Helical" evidence="2">
    <location>
        <begin position="31"/>
        <end position="55"/>
    </location>
</feature>
<evidence type="ECO:0008006" key="4">
    <source>
        <dbReference type="Google" id="ProtNLM"/>
    </source>
</evidence>
<dbReference type="VEuPathDB" id="CryptoDB:Cvel_1778"/>
<dbReference type="EMBL" id="CDMZ01005023">
    <property type="protein sequence ID" value="CEM51693.1"/>
    <property type="molecule type" value="Genomic_DNA"/>
</dbReference>
<name>A0A0G4I3Y3_9ALVE</name>